<proteinExistence type="predicted"/>
<keyword evidence="1" id="KW-1133">Transmembrane helix</keyword>
<keyword evidence="1" id="KW-0472">Membrane</keyword>
<comment type="caution">
    <text evidence="2">The sequence shown here is derived from an EMBL/GenBank/DDBJ whole genome shotgun (WGS) entry which is preliminary data.</text>
</comment>
<dbReference type="GO" id="GO:0005886">
    <property type="term" value="C:plasma membrane"/>
    <property type="evidence" value="ECO:0007669"/>
    <property type="project" value="InterPro"/>
</dbReference>
<dbReference type="NCBIfam" id="TIGR02115">
    <property type="entry name" value="potass_kdpF"/>
    <property type="match status" value="1"/>
</dbReference>
<evidence type="ECO:0000256" key="1">
    <source>
        <dbReference type="SAM" id="Phobius"/>
    </source>
</evidence>
<accession>A0A1E5XIX3</accession>
<dbReference type="GO" id="GO:0008556">
    <property type="term" value="F:P-type potassium transmembrane transporter activity"/>
    <property type="evidence" value="ECO:0007669"/>
    <property type="project" value="InterPro"/>
</dbReference>
<evidence type="ECO:0000313" key="3">
    <source>
        <dbReference type="Proteomes" id="UP000095463"/>
    </source>
</evidence>
<dbReference type="Pfam" id="PF09604">
    <property type="entry name" value="Potass_KdpF"/>
    <property type="match status" value="1"/>
</dbReference>
<gene>
    <name evidence="2" type="ORF">VW23_004360</name>
</gene>
<dbReference type="RefSeq" id="WP_055887114.1">
    <property type="nucleotide sequence ID" value="NZ_LAJE02000364.1"/>
</dbReference>
<organism evidence="2 3">
    <name type="scientific">Devosia insulae DS-56</name>
    <dbReference type="NCBI Taxonomy" id="1116389"/>
    <lineage>
        <taxon>Bacteria</taxon>
        <taxon>Pseudomonadati</taxon>
        <taxon>Pseudomonadota</taxon>
        <taxon>Alphaproteobacteria</taxon>
        <taxon>Hyphomicrobiales</taxon>
        <taxon>Devosiaceae</taxon>
        <taxon>Devosia</taxon>
    </lineage>
</organism>
<dbReference type="InterPro" id="IPR011726">
    <property type="entry name" value="KdpF"/>
</dbReference>
<sequence length="29" mass="3327">MLLDFILGGAVTLFLLVYLVFALVRPERF</sequence>
<feature type="transmembrane region" description="Helical" evidence="1">
    <location>
        <begin position="6"/>
        <end position="24"/>
    </location>
</feature>
<name>A0A1E5XIX3_9HYPH</name>
<protein>
    <submittedName>
        <fullName evidence="2">Potassium-transporting ATPase subunit F</fullName>
    </submittedName>
</protein>
<evidence type="ECO:0000313" key="2">
    <source>
        <dbReference type="EMBL" id="OEO28538.1"/>
    </source>
</evidence>
<reference evidence="2 3" key="1">
    <citation type="journal article" date="2015" name="Genome Announc.">
        <title>Genome Assemblies of Three Soil-Associated Devosia species: D. insulae, D. limi, and D. soli.</title>
        <authorList>
            <person name="Hassan Y.I."/>
            <person name="Lepp D."/>
            <person name="Zhou T."/>
        </authorList>
    </citation>
    <scope>NUCLEOTIDE SEQUENCE [LARGE SCALE GENOMIC DNA]</scope>
    <source>
        <strain evidence="2 3">DS-56</strain>
    </source>
</reference>
<dbReference type="AlphaFoldDB" id="A0A1E5XIX3"/>
<dbReference type="Proteomes" id="UP000095463">
    <property type="component" value="Unassembled WGS sequence"/>
</dbReference>
<keyword evidence="1" id="KW-0812">Transmembrane</keyword>
<keyword evidence="3" id="KW-1185">Reference proteome</keyword>
<dbReference type="EMBL" id="LAJE02000364">
    <property type="protein sequence ID" value="OEO28538.1"/>
    <property type="molecule type" value="Genomic_DNA"/>
</dbReference>